<evidence type="ECO:0000259" key="4">
    <source>
        <dbReference type="SMART" id="SM00047"/>
    </source>
</evidence>
<dbReference type="SMART" id="SM00047">
    <property type="entry name" value="LYZ2"/>
    <property type="match status" value="1"/>
</dbReference>
<feature type="region of interest" description="Disordered" evidence="3">
    <location>
        <begin position="1"/>
        <end position="31"/>
    </location>
</feature>
<dbReference type="OrthoDB" id="977752at2"/>
<dbReference type="PRINTS" id="PR01002">
    <property type="entry name" value="FLGFLGJ"/>
</dbReference>
<protein>
    <submittedName>
        <fullName evidence="5">Muramidase</fullName>
    </submittedName>
</protein>
<comment type="similarity">
    <text evidence="1">Belongs to the glycosyl hydrolase 73 family.</text>
</comment>
<name>A0A0R2L8R2_9LACO</name>
<dbReference type="Gene3D" id="1.10.530.10">
    <property type="match status" value="1"/>
</dbReference>
<dbReference type="Gene3D" id="4.10.80.30">
    <property type="entry name" value="DNA polymerase, domain 6"/>
    <property type="match status" value="1"/>
</dbReference>
<feature type="domain" description="Mannosyl-glycoprotein endo-beta-N-acetylglucosamidase-like" evidence="4">
    <location>
        <begin position="69"/>
        <end position="225"/>
    </location>
</feature>
<organism evidence="5 6">
    <name type="scientific">Ligilactobacillus pobuzihii</name>
    <dbReference type="NCBI Taxonomy" id="449659"/>
    <lineage>
        <taxon>Bacteria</taxon>
        <taxon>Bacillati</taxon>
        <taxon>Bacillota</taxon>
        <taxon>Bacilli</taxon>
        <taxon>Lactobacillales</taxon>
        <taxon>Lactobacillaceae</taxon>
        <taxon>Ligilactobacillus</taxon>
    </lineage>
</organism>
<evidence type="ECO:0000256" key="3">
    <source>
        <dbReference type="SAM" id="MobiDB-lite"/>
    </source>
</evidence>
<dbReference type="PATRIC" id="fig|449659.4.peg.2201"/>
<dbReference type="AlphaFoldDB" id="A0A0R2L8R2"/>
<comment type="caution">
    <text evidence="5">The sequence shown here is derived from an EMBL/GenBank/DDBJ whole genome shotgun (WGS) entry which is preliminary data.</text>
</comment>
<dbReference type="EMBL" id="JQCN01000051">
    <property type="protein sequence ID" value="KRN98200.1"/>
    <property type="molecule type" value="Genomic_DNA"/>
</dbReference>
<evidence type="ECO:0000313" key="5">
    <source>
        <dbReference type="EMBL" id="KRN98200.1"/>
    </source>
</evidence>
<proteinExistence type="inferred from homology"/>
<dbReference type="RefSeq" id="WP_017867280.1">
    <property type="nucleotide sequence ID" value="NZ_BJYB01000011.1"/>
</dbReference>
<evidence type="ECO:0000313" key="6">
    <source>
        <dbReference type="Proteomes" id="UP000051886"/>
    </source>
</evidence>
<dbReference type="PANTHER" id="PTHR33308:SF10">
    <property type="entry name" value="EXO-GLUCOSAMINIDASE LYTG"/>
    <property type="match status" value="1"/>
</dbReference>
<keyword evidence="2" id="KW-0378">Hydrolase</keyword>
<dbReference type="Pfam" id="PF01832">
    <property type="entry name" value="Glucosaminidase"/>
    <property type="match status" value="1"/>
</dbReference>
<evidence type="ECO:0000256" key="1">
    <source>
        <dbReference type="ARBA" id="ARBA00010266"/>
    </source>
</evidence>
<dbReference type="PANTHER" id="PTHR33308">
    <property type="entry name" value="PEPTIDOGLYCAN HYDROLASE FLGJ"/>
    <property type="match status" value="1"/>
</dbReference>
<dbReference type="GO" id="GO:0004040">
    <property type="term" value="F:amidase activity"/>
    <property type="evidence" value="ECO:0007669"/>
    <property type="project" value="InterPro"/>
</dbReference>
<dbReference type="STRING" id="449659.IV66_GL002142"/>
<keyword evidence="6" id="KW-1185">Reference proteome</keyword>
<dbReference type="InterPro" id="IPR002901">
    <property type="entry name" value="MGlyc_endo_b_GlcNAc-like_dom"/>
</dbReference>
<evidence type="ECO:0000256" key="2">
    <source>
        <dbReference type="ARBA" id="ARBA00022801"/>
    </source>
</evidence>
<dbReference type="InterPro" id="IPR051056">
    <property type="entry name" value="Glycosyl_Hydrolase_73"/>
</dbReference>
<reference evidence="5 6" key="1">
    <citation type="journal article" date="2015" name="Genome Announc.">
        <title>Expanding the biotechnology potential of lactobacilli through comparative genomics of 213 strains and associated genera.</title>
        <authorList>
            <person name="Sun Z."/>
            <person name="Harris H.M."/>
            <person name="McCann A."/>
            <person name="Guo C."/>
            <person name="Argimon S."/>
            <person name="Zhang W."/>
            <person name="Yang X."/>
            <person name="Jeffery I.B."/>
            <person name="Cooney J.C."/>
            <person name="Kagawa T.F."/>
            <person name="Liu W."/>
            <person name="Song Y."/>
            <person name="Salvetti E."/>
            <person name="Wrobel A."/>
            <person name="Rasinkangas P."/>
            <person name="Parkhill J."/>
            <person name="Rea M.C."/>
            <person name="O'Sullivan O."/>
            <person name="Ritari J."/>
            <person name="Douillard F.P."/>
            <person name="Paul Ross R."/>
            <person name="Yang R."/>
            <person name="Briner A.E."/>
            <person name="Felis G.E."/>
            <person name="de Vos W.M."/>
            <person name="Barrangou R."/>
            <person name="Klaenhammer T.R."/>
            <person name="Caufield P.W."/>
            <person name="Cui Y."/>
            <person name="Zhang H."/>
            <person name="O'Toole P.W."/>
        </authorList>
    </citation>
    <scope>NUCLEOTIDE SEQUENCE [LARGE SCALE GENOMIC DNA]</scope>
    <source>
        <strain evidence="5 6">NBRC 103219</strain>
    </source>
</reference>
<dbReference type="Proteomes" id="UP000051886">
    <property type="component" value="Unassembled WGS sequence"/>
</dbReference>
<accession>A0A0R2L8R2</accession>
<gene>
    <name evidence="5" type="ORF">IV66_GL002142</name>
</gene>
<sequence>MPQKKKQSTRKTTKKPRQTKKRRPSSKRNSKKVTFRWPDLILVVLLVTLVSIQTIKWFDKHDETPKVEQTAGEKSKQEFIKELVPSAQKQQRQHHVFTSITLAQASLESDWGTSELSAKYHNLFGVKSSDPNSPLLTTKEYVNGQWITVKDRFAAYDNYDQSIAAHAQLFVNGTGWDSKHYQGVINAKNYQEAAKALQSNGYATDPDYAQKLIDLIQEYHLDQYDL</sequence>